<feature type="non-terminal residue" evidence="1">
    <location>
        <position position="121"/>
    </location>
</feature>
<dbReference type="AlphaFoldDB" id="A0A383BYC5"/>
<dbReference type="EMBL" id="UINC01204443">
    <property type="protein sequence ID" value="SVE25167.1"/>
    <property type="molecule type" value="Genomic_DNA"/>
</dbReference>
<protein>
    <recommendedName>
        <fullName evidence="2">HD domain-containing protein</fullName>
    </recommendedName>
</protein>
<evidence type="ECO:0008006" key="2">
    <source>
        <dbReference type="Google" id="ProtNLM"/>
    </source>
</evidence>
<name>A0A383BYC5_9ZZZZ</name>
<proteinExistence type="predicted"/>
<reference evidence="1" key="1">
    <citation type="submission" date="2018-05" db="EMBL/GenBank/DDBJ databases">
        <authorList>
            <person name="Lanie J.A."/>
            <person name="Ng W.-L."/>
            <person name="Kazmierczak K.M."/>
            <person name="Andrzejewski T.M."/>
            <person name="Davidsen T.M."/>
            <person name="Wayne K.J."/>
            <person name="Tettelin H."/>
            <person name="Glass J.I."/>
            <person name="Rusch D."/>
            <person name="Podicherti R."/>
            <person name="Tsui H.-C.T."/>
            <person name="Winkler M.E."/>
        </authorList>
    </citation>
    <scope>NUCLEOTIDE SEQUENCE</scope>
</reference>
<dbReference type="Gene3D" id="1.10.3210.10">
    <property type="entry name" value="Hypothetical protein af1432"/>
    <property type="match status" value="1"/>
</dbReference>
<accession>A0A383BYC5</accession>
<gene>
    <name evidence="1" type="ORF">METZ01_LOCUS478021</name>
</gene>
<organism evidence="1">
    <name type="scientific">marine metagenome</name>
    <dbReference type="NCBI Taxonomy" id="408172"/>
    <lineage>
        <taxon>unclassified sequences</taxon>
        <taxon>metagenomes</taxon>
        <taxon>ecological metagenomes</taxon>
    </lineage>
</organism>
<sequence>MEKLKMPEEQSFAAFTENLEIEQMRQLGDRLVTKSLLYHLADGEQTLGVGFGDGEQLLMMGEDPRLPAMPDKPTLIDFFKLRFAPAQQHLLQSANLAQKNGHSEKIILACLLHDVAVAGFI</sequence>
<evidence type="ECO:0000313" key="1">
    <source>
        <dbReference type="EMBL" id="SVE25167.1"/>
    </source>
</evidence>